<protein>
    <submittedName>
        <fullName evidence="2">Uncharacterized protein</fullName>
    </submittedName>
</protein>
<keyword evidence="3" id="KW-1185">Reference proteome</keyword>
<comment type="caution">
    <text evidence="2">The sequence shown here is derived from an EMBL/GenBank/DDBJ whole genome shotgun (WGS) entry which is preliminary data.</text>
</comment>
<name>A0A8H7BL62_9FUNG</name>
<evidence type="ECO:0000313" key="2">
    <source>
        <dbReference type="EMBL" id="KAF7721508.1"/>
    </source>
</evidence>
<dbReference type="Proteomes" id="UP000605846">
    <property type="component" value="Unassembled WGS sequence"/>
</dbReference>
<sequence>MWRPLNAVNQPSPKRSEENVEQTTPLAGKSARNRQQVLGKSGLTVAPVAPGLKDSKIRSLDVTRRLKTNDTDTPVLKTSTQKSFSVFTEKDHSNLNETAKSISPAKRSGSPEFSLISSKRPKSEVLHDESEIEYAPQKEEELPMIPEFDLDLDAFDFHVDANAYSATSDKQTSTAFNELFNNREVTEQKDMEGTGFTKTMSEPSLPTAAAQLTSSLSNIEYAPSVEEELPFQSDVELDLSRFSHIIDSDAYFLMRHLEEEENKSESFEFDMEPVEFEVIQTVDNDTFEIFGAATITDSTEDIDRCGPLIPFYDHYYDVNNVIDCCN</sequence>
<feature type="region of interest" description="Disordered" evidence="1">
    <location>
        <begin position="95"/>
        <end position="130"/>
    </location>
</feature>
<accession>A0A8H7BL62</accession>
<dbReference type="EMBL" id="JABAYA010000258">
    <property type="protein sequence ID" value="KAF7721508.1"/>
    <property type="molecule type" value="Genomic_DNA"/>
</dbReference>
<organism evidence="2 3">
    <name type="scientific">Apophysomyces ossiformis</name>
    <dbReference type="NCBI Taxonomy" id="679940"/>
    <lineage>
        <taxon>Eukaryota</taxon>
        <taxon>Fungi</taxon>
        <taxon>Fungi incertae sedis</taxon>
        <taxon>Mucoromycota</taxon>
        <taxon>Mucoromycotina</taxon>
        <taxon>Mucoromycetes</taxon>
        <taxon>Mucorales</taxon>
        <taxon>Mucorineae</taxon>
        <taxon>Mucoraceae</taxon>
        <taxon>Apophysomyces</taxon>
    </lineage>
</organism>
<evidence type="ECO:0000313" key="3">
    <source>
        <dbReference type="Proteomes" id="UP000605846"/>
    </source>
</evidence>
<reference evidence="2" key="1">
    <citation type="submission" date="2020-01" db="EMBL/GenBank/DDBJ databases">
        <title>Genome Sequencing of Three Apophysomyces-Like Fungal Strains Confirms a Novel Fungal Genus in the Mucoromycota with divergent Burkholderia-like Endosymbiotic Bacteria.</title>
        <authorList>
            <person name="Stajich J.E."/>
            <person name="Macias A.M."/>
            <person name="Carter-House D."/>
            <person name="Lovett B."/>
            <person name="Kasson L.R."/>
            <person name="Berry K."/>
            <person name="Grigoriev I."/>
            <person name="Chang Y."/>
            <person name="Spatafora J."/>
            <person name="Kasson M.T."/>
        </authorList>
    </citation>
    <scope>NUCLEOTIDE SEQUENCE</scope>
    <source>
        <strain evidence="2">NRRL A-21654</strain>
    </source>
</reference>
<proteinExistence type="predicted"/>
<gene>
    <name evidence="2" type="ORF">EC973_004533</name>
</gene>
<dbReference type="AlphaFoldDB" id="A0A8H7BL62"/>
<dbReference type="OrthoDB" id="2289512at2759"/>
<evidence type="ECO:0000256" key="1">
    <source>
        <dbReference type="SAM" id="MobiDB-lite"/>
    </source>
</evidence>
<feature type="region of interest" description="Disordered" evidence="1">
    <location>
        <begin position="1"/>
        <end position="51"/>
    </location>
</feature>